<dbReference type="EMBL" id="JANCYW010000018">
    <property type="protein sequence ID" value="KAK4538563.1"/>
    <property type="molecule type" value="Genomic_DNA"/>
</dbReference>
<dbReference type="Pfam" id="PF13850">
    <property type="entry name" value="ERGIC_N"/>
    <property type="match status" value="1"/>
</dbReference>
<evidence type="ECO:0000256" key="4">
    <source>
        <dbReference type="ARBA" id="ARBA00022989"/>
    </source>
</evidence>
<dbReference type="InterPro" id="IPR039542">
    <property type="entry name" value="Erv_N"/>
</dbReference>
<protein>
    <recommendedName>
        <fullName evidence="12">Endoplasmic reticulum-Golgi intermediate compartment protein 3</fullName>
    </recommendedName>
</protein>
<dbReference type="GO" id="GO:0016020">
    <property type="term" value="C:membrane"/>
    <property type="evidence" value="ECO:0007669"/>
    <property type="project" value="UniProtKB-SubCell"/>
</dbReference>
<comment type="similarity">
    <text evidence="2">Belongs to the ERGIC family.</text>
</comment>
<dbReference type="InterPro" id="IPR045888">
    <property type="entry name" value="Erv"/>
</dbReference>
<evidence type="ECO:0000256" key="5">
    <source>
        <dbReference type="ARBA" id="ARBA00023136"/>
    </source>
</evidence>
<evidence type="ECO:0000256" key="1">
    <source>
        <dbReference type="ARBA" id="ARBA00004141"/>
    </source>
</evidence>
<feature type="domain" description="Endoplasmic reticulum vesicle transporter C-terminal" evidence="8">
    <location>
        <begin position="242"/>
        <end position="475"/>
    </location>
</feature>
<evidence type="ECO:0000313" key="11">
    <source>
        <dbReference type="Proteomes" id="UP001301350"/>
    </source>
</evidence>
<evidence type="ECO:0000259" key="8">
    <source>
        <dbReference type="Pfam" id="PF07970"/>
    </source>
</evidence>
<organism evidence="10 11">
    <name type="scientific">Cyanidium caldarium</name>
    <name type="common">Red alga</name>
    <dbReference type="NCBI Taxonomy" id="2771"/>
    <lineage>
        <taxon>Eukaryota</taxon>
        <taxon>Rhodophyta</taxon>
        <taxon>Bangiophyceae</taxon>
        <taxon>Cyanidiales</taxon>
        <taxon>Cyanidiaceae</taxon>
        <taxon>Cyanidium</taxon>
    </lineage>
</organism>
<evidence type="ECO:0000259" key="9">
    <source>
        <dbReference type="Pfam" id="PF13850"/>
    </source>
</evidence>
<dbReference type="AlphaFoldDB" id="A0AAV9J3F0"/>
<keyword evidence="3 7" id="KW-0812">Transmembrane</keyword>
<evidence type="ECO:0000256" key="2">
    <source>
        <dbReference type="ARBA" id="ARBA00005648"/>
    </source>
</evidence>
<dbReference type="PANTHER" id="PTHR10984">
    <property type="entry name" value="ENDOPLASMIC RETICULUM-GOLGI INTERMEDIATE COMPARTMENT PROTEIN"/>
    <property type="match status" value="1"/>
</dbReference>
<reference evidence="10 11" key="1">
    <citation type="submission" date="2022-07" db="EMBL/GenBank/DDBJ databases">
        <title>Genome-wide signatures of adaptation to extreme environments.</title>
        <authorList>
            <person name="Cho C.H."/>
            <person name="Yoon H.S."/>
        </authorList>
    </citation>
    <scope>NUCLEOTIDE SEQUENCE [LARGE SCALE GENOMIC DNA]</scope>
    <source>
        <strain evidence="10 11">DBV 063 E5</strain>
    </source>
</reference>
<feature type="transmembrane region" description="Helical" evidence="7">
    <location>
        <begin position="453"/>
        <end position="474"/>
    </location>
</feature>
<keyword evidence="4 7" id="KW-1133">Transmembrane helix</keyword>
<dbReference type="Proteomes" id="UP001301350">
    <property type="component" value="Unassembled WGS sequence"/>
</dbReference>
<feature type="region of interest" description="Disordered" evidence="6">
    <location>
        <begin position="1"/>
        <end position="22"/>
    </location>
</feature>
<keyword evidence="11" id="KW-1185">Reference proteome</keyword>
<evidence type="ECO:0008006" key="12">
    <source>
        <dbReference type="Google" id="ProtNLM"/>
    </source>
</evidence>
<evidence type="ECO:0000256" key="7">
    <source>
        <dbReference type="SAM" id="Phobius"/>
    </source>
</evidence>
<dbReference type="PANTHER" id="PTHR10984:SF25">
    <property type="entry name" value="ENDOPLASMIC RETICULUM-GOLGI INTERMEDIATE COMPARTMENT PROTEIN 3"/>
    <property type="match status" value="1"/>
</dbReference>
<name>A0AAV9J3F0_CYACA</name>
<evidence type="ECO:0000256" key="6">
    <source>
        <dbReference type="SAM" id="MobiDB-lite"/>
    </source>
</evidence>
<evidence type="ECO:0000256" key="3">
    <source>
        <dbReference type="ARBA" id="ARBA00022692"/>
    </source>
</evidence>
<accession>A0AAV9J3F0</accession>
<dbReference type="InterPro" id="IPR012936">
    <property type="entry name" value="Erv_C"/>
</dbReference>
<proteinExistence type="inferred from homology"/>
<comment type="caution">
    <text evidence="10">The sequence shown here is derived from an EMBL/GenBank/DDBJ whole genome shotgun (WGS) entry which is preliminary data.</text>
</comment>
<dbReference type="GO" id="GO:0030134">
    <property type="term" value="C:COPII-coated ER to Golgi transport vesicle"/>
    <property type="evidence" value="ECO:0007669"/>
    <property type="project" value="TreeGrafter"/>
</dbReference>
<dbReference type="GO" id="GO:0005783">
    <property type="term" value="C:endoplasmic reticulum"/>
    <property type="evidence" value="ECO:0007669"/>
    <property type="project" value="TreeGrafter"/>
</dbReference>
<feature type="transmembrane region" description="Helical" evidence="7">
    <location>
        <begin position="54"/>
        <end position="72"/>
    </location>
</feature>
<feature type="domain" description="Endoplasmic reticulum vesicle transporter N-terminal" evidence="9">
    <location>
        <begin position="36"/>
        <end position="125"/>
    </location>
</feature>
<dbReference type="Pfam" id="PF07970">
    <property type="entry name" value="COPIIcoated_ERV"/>
    <property type="match status" value="1"/>
</dbReference>
<evidence type="ECO:0000313" key="10">
    <source>
        <dbReference type="EMBL" id="KAK4538563.1"/>
    </source>
</evidence>
<sequence length="496" mass="54582">MLGVRRPASDTEGGGAGSLRNGSPLLHSRASWTELIRSLDAYPKTVEDVRLRTVAGGLLALVSYALIAVLVVSETVRWLHVPVRSQLSVESRPFRLAEPMRLQVEVDLLALDCGAFSLDVMQSSGMAPQLNVLSRVQRWVLDEQGQVEGPYTPPRVEAMAPDAADGTAAALTPAEERMLAGLDEDTKQQALEYRQQAVAFLELQRRVANGRETYCGPCFGADDDGQAAPAPARGGDQGTAATTTSACCNSCAAVRSRYQKRHWSFDQVLRTAEQCAEERFHQFLVEAGRVQRGGCRLRADLQVHRAAGNFHLAPGEGHSHAGGQHVHSVHNQVFLRTYNFSHRIHQLRFGPSFPGQKNALEGTHNVFVSTAAESRLGTMAQYFCKLVPVTYRHRGQRAWTVESYEYSATDLTAVPDHERVHMTHASGALPGIFVFYDLQPIHVEYVESREYGLLHFVVQLCAIVGGVFTVSGLLDRVLFGAGRALAAHKRRMRKHL</sequence>
<gene>
    <name evidence="10" type="ORF">CDCA_CDCA18G4588</name>
</gene>
<keyword evidence="5 7" id="KW-0472">Membrane</keyword>
<comment type="subcellular location">
    <subcellularLocation>
        <location evidence="1">Membrane</location>
        <topology evidence="1">Multi-pass membrane protein</topology>
    </subcellularLocation>
</comment>